<evidence type="ECO:0000256" key="5">
    <source>
        <dbReference type="ARBA" id="ARBA00022679"/>
    </source>
</evidence>
<dbReference type="GO" id="GO:0032259">
    <property type="term" value="P:methylation"/>
    <property type="evidence" value="ECO:0007669"/>
    <property type="project" value="UniProtKB-KW"/>
</dbReference>
<keyword evidence="8" id="KW-1185">Reference proteome</keyword>
<dbReference type="Proteomes" id="UP001652660">
    <property type="component" value="Chromosome 11c"/>
</dbReference>
<dbReference type="Proteomes" id="UP001652660">
    <property type="component" value="Chromosome 11e"/>
</dbReference>
<reference evidence="10" key="2">
    <citation type="submission" date="2025-04" db="UniProtKB">
        <authorList>
            <consortium name="RefSeq"/>
        </authorList>
    </citation>
    <scope>IDENTIFICATION</scope>
    <source>
        <tissue evidence="9 10">Leaves</tissue>
    </source>
</reference>
<keyword evidence="7" id="KW-0460">Magnesium</keyword>
<evidence type="ECO:0000256" key="1">
    <source>
        <dbReference type="ARBA" id="ARBA00001946"/>
    </source>
</evidence>
<dbReference type="InterPro" id="IPR029063">
    <property type="entry name" value="SAM-dependent_MTases_sf"/>
</dbReference>
<evidence type="ECO:0000313" key="9">
    <source>
        <dbReference type="RefSeq" id="XP_027099201.2"/>
    </source>
</evidence>
<evidence type="ECO:0000256" key="7">
    <source>
        <dbReference type="ARBA" id="ARBA00022842"/>
    </source>
</evidence>
<name>A0A6P6VBN1_COFAR</name>
<dbReference type="SUPFAM" id="SSF53335">
    <property type="entry name" value="S-adenosyl-L-methionine-dependent methyltransferases"/>
    <property type="match status" value="1"/>
</dbReference>
<dbReference type="RefSeq" id="XP_027099201.2">
    <property type="nucleotide sequence ID" value="XM_027243400.2"/>
</dbReference>
<dbReference type="AlphaFoldDB" id="A0A6P6VBN1"/>
<accession>A0A6P6VBN1</accession>
<comment type="cofactor">
    <cofactor evidence="1">
        <name>Mg(2+)</name>
        <dbReference type="ChEBI" id="CHEBI:18420"/>
    </cofactor>
</comment>
<proteinExistence type="inferred from homology"/>
<dbReference type="InterPro" id="IPR005299">
    <property type="entry name" value="MeTrfase_7"/>
</dbReference>
<dbReference type="GO" id="GO:0008168">
    <property type="term" value="F:methyltransferase activity"/>
    <property type="evidence" value="ECO:0007669"/>
    <property type="project" value="UniProtKB-KW"/>
</dbReference>
<evidence type="ECO:0000256" key="6">
    <source>
        <dbReference type="ARBA" id="ARBA00022723"/>
    </source>
</evidence>
<keyword evidence="4" id="KW-0489">Methyltransferase</keyword>
<dbReference type="OrthoDB" id="1523883at2759"/>
<gene>
    <name evidence="10" type="primary">LOC113719342</name>
    <name evidence="9" type="synonym">LOC113718497</name>
</gene>
<comment type="similarity">
    <text evidence="3">Belongs to the methyltransferase superfamily. Type-7 methyltransferase family.</text>
</comment>
<sequence>MIKEAIVEKLDTKSLSSASNRLCIADLGCSVGPNTFFAVQNIIDAIENKHKSEYDGSHKLEFQVFFNDHASNDFNTLFTSLPLERQYFSAGVPGTFYDQLFPSSSIHFAHSSYSLHWLSKVPEKLLDQNSSWNKGKIHCAGASDEVVNAYAAQFEKDMGIFLNARAKEIVPEGMIVLIIPGIPDEVHPSELPAGILFNFLGSSLVDRANEGILNEAQIDSFNLPIYSASPKEMASLVKINGCFSIESMEVTDPRSKIHDPMKCSKGL</sequence>
<dbReference type="Gene3D" id="1.10.1200.270">
    <property type="entry name" value="Methyltransferase, alpha-helical capping domain"/>
    <property type="match status" value="1"/>
</dbReference>
<reference evidence="8" key="1">
    <citation type="journal article" date="2025" name="Foods">
        <title>Unveiling the Microbial Signatures of Arabica Coffee Cherries: Insights into Ripeness Specific Diversity, Functional Traits, and Implications for Quality and Safety.</title>
        <authorList>
            <consortium name="RefSeq"/>
            <person name="Tenea G.N."/>
            <person name="Cifuentes V."/>
            <person name="Reyes P."/>
            <person name="Cevallos-Vallejos M."/>
        </authorList>
    </citation>
    <scope>NUCLEOTIDE SEQUENCE [LARGE SCALE GENOMIC DNA]</scope>
</reference>
<dbReference type="GO" id="GO:0046872">
    <property type="term" value="F:metal ion binding"/>
    <property type="evidence" value="ECO:0007669"/>
    <property type="project" value="UniProtKB-KW"/>
</dbReference>
<keyword evidence="5" id="KW-0808">Transferase</keyword>
<evidence type="ECO:0000256" key="2">
    <source>
        <dbReference type="ARBA" id="ARBA00004913"/>
    </source>
</evidence>
<accession>A0A6P6V927</accession>
<evidence type="ECO:0000313" key="8">
    <source>
        <dbReference type="Proteomes" id="UP001652660"/>
    </source>
</evidence>
<protein>
    <submittedName>
        <fullName evidence="10">Farnesoic acid carboxyl-O-methyltransferase-like</fullName>
    </submittedName>
    <submittedName>
        <fullName evidence="9">Loganic acid O-methyltransferase-like</fullName>
    </submittedName>
</protein>
<dbReference type="InterPro" id="IPR042086">
    <property type="entry name" value="MeTrfase_capping"/>
</dbReference>
<keyword evidence="6" id="KW-0479">Metal-binding</keyword>
<evidence type="ECO:0000313" key="10">
    <source>
        <dbReference type="RefSeq" id="XP_027100353.1"/>
    </source>
</evidence>
<dbReference type="GeneID" id="113719342"/>
<dbReference type="Pfam" id="PF03492">
    <property type="entry name" value="Methyltransf_7"/>
    <property type="match status" value="1"/>
</dbReference>
<dbReference type="Gene3D" id="3.40.50.150">
    <property type="entry name" value="Vaccinia Virus protein VP39"/>
    <property type="match status" value="1"/>
</dbReference>
<dbReference type="RefSeq" id="XP_027100353.1">
    <property type="nucleotide sequence ID" value="XM_027244552.1"/>
</dbReference>
<organism evidence="8 10">
    <name type="scientific">Coffea arabica</name>
    <name type="common">Arabian coffee</name>
    <dbReference type="NCBI Taxonomy" id="13443"/>
    <lineage>
        <taxon>Eukaryota</taxon>
        <taxon>Viridiplantae</taxon>
        <taxon>Streptophyta</taxon>
        <taxon>Embryophyta</taxon>
        <taxon>Tracheophyta</taxon>
        <taxon>Spermatophyta</taxon>
        <taxon>Magnoliopsida</taxon>
        <taxon>eudicotyledons</taxon>
        <taxon>Gunneridae</taxon>
        <taxon>Pentapetalae</taxon>
        <taxon>asterids</taxon>
        <taxon>lamiids</taxon>
        <taxon>Gentianales</taxon>
        <taxon>Rubiaceae</taxon>
        <taxon>Ixoroideae</taxon>
        <taxon>Gardenieae complex</taxon>
        <taxon>Bertiereae - Coffeeae clade</taxon>
        <taxon>Coffeeae</taxon>
        <taxon>Coffea</taxon>
    </lineage>
</organism>
<comment type="pathway">
    <text evidence="2">Alkaloid biosynthesis.</text>
</comment>
<evidence type="ECO:0000256" key="4">
    <source>
        <dbReference type="ARBA" id="ARBA00022603"/>
    </source>
</evidence>
<dbReference type="PANTHER" id="PTHR31009">
    <property type="entry name" value="S-ADENOSYL-L-METHIONINE:CARBOXYL METHYLTRANSFERASE FAMILY PROTEIN"/>
    <property type="match status" value="1"/>
</dbReference>
<evidence type="ECO:0000256" key="3">
    <source>
        <dbReference type="ARBA" id="ARBA00007967"/>
    </source>
</evidence>